<evidence type="ECO:0000313" key="2">
    <source>
        <dbReference type="Proteomes" id="UP000585474"/>
    </source>
</evidence>
<dbReference type="Proteomes" id="UP000585474">
    <property type="component" value="Unassembled WGS sequence"/>
</dbReference>
<proteinExistence type="predicted"/>
<organism evidence="1 2">
    <name type="scientific">Actinidia rufa</name>
    <dbReference type="NCBI Taxonomy" id="165716"/>
    <lineage>
        <taxon>Eukaryota</taxon>
        <taxon>Viridiplantae</taxon>
        <taxon>Streptophyta</taxon>
        <taxon>Embryophyta</taxon>
        <taxon>Tracheophyta</taxon>
        <taxon>Spermatophyta</taxon>
        <taxon>Magnoliopsida</taxon>
        <taxon>eudicotyledons</taxon>
        <taxon>Gunneridae</taxon>
        <taxon>Pentapetalae</taxon>
        <taxon>asterids</taxon>
        <taxon>Ericales</taxon>
        <taxon>Actinidiaceae</taxon>
        <taxon>Actinidia</taxon>
    </lineage>
</organism>
<name>A0A7J0FLN1_9ERIC</name>
<accession>A0A7J0FLN1</accession>
<comment type="caution">
    <text evidence="1">The sequence shown here is derived from an EMBL/GenBank/DDBJ whole genome shotgun (WGS) entry which is preliminary data.</text>
</comment>
<gene>
    <name evidence="1" type="ORF">Acr_13g0010320</name>
</gene>
<dbReference type="EMBL" id="BJWL01000013">
    <property type="protein sequence ID" value="GFY99632.1"/>
    <property type="molecule type" value="Genomic_DNA"/>
</dbReference>
<keyword evidence="2" id="KW-1185">Reference proteome</keyword>
<reference evidence="1 2" key="1">
    <citation type="submission" date="2019-07" db="EMBL/GenBank/DDBJ databases">
        <title>De Novo Assembly of kiwifruit Actinidia rufa.</title>
        <authorList>
            <person name="Sugita-Konishi S."/>
            <person name="Sato K."/>
            <person name="Mori E."/>
            <person name="Abe Y."/>
            <person name="Kisaki G."/>
            <person name="Hamano K."/>
            <person name="Suezawa K."/>
            <person name="Otani M."/>
            <person name="Fukuda T."/>
            <person name="Manabe T."/>
            <person name="Gomi K."/>
            <person name="Tabuchi M."/>
            <person name="Akimitsu K."/>
            <person name="Kataoka I."/>
        </authorList>
    </citation>
    <scope>NUCLEOTIDE SEQUENCE [LARGE SCALE GENOMIC DNA]</scope>
    <source>
        <strain evidence="2">cv. Fuchu</strain>
    </source>
</reference>
<protein>
    <submittedName>
        <fullName evidence="1">Uncharacterized protein</fullName>
    </submittedName>
</protein>
<dbReference type="AlphaFoldDB" id="A0A7J0FLN1"/>
<sequence length="93" mass="9093">MIATIPKAVFAALGGPTEPDFFPAGAVVGVEAEVLVAAGGGGGWTMSATLRTGAGASAGGITSAGTRLSREPGCTGKMEYDILASRLEQGLPA</sequence>
<evidence type="ECO:0000313" key="1">
    <source>
        <dbReference type="EMBL" id="GFY99632.1"/>
    </source>
</evidence>